<sequence>MAEVSTFLKTIGGTFFSFLLPRIKNSKFFRDIKDKWVKDNYAQKTTLMFQAAVDDAKAALNLPNDLVLKLLEDPINRNEVFRWVLEGIPEKVDQSKLNLEPYIESYNQYQDLIRPFFELIALSINDYKDKHWDPEFLELLNKVDILTDITERGFNEVIEKQTTLEQLSKESIKYTEENNRYLKEVITPTEYNDLNELIKKGNLITAREKAKERLKRPNIRRNEVLELNIVIANSFIESREYQEAIPYLYTAITNCEEEHREKRIRSLIDIFENNYDQAISNINKAIEIEGKTNKNIEILINILIGQKKFDTAINIIEDQPDSNYEELKANIWLSSKKYEKVIEIANNKAEEQPENIDWLLIKAESSILKLENDIINNKITYPHKIFEDIMPMLEKIEQRVDENIGIINRIKELKAVLYYRCNKYSEAKLLFEDLFHIEKDYSNHFFKNLLLNSLCDEDWQKTIKLIEEKNIVHDLEKSEILILADVYIRVGRANDAINLLKNHEYEFKGKDSSLPNKYYFSYIDSLFSLLKHNEIKDLINTLELEGDNHKVSTLEGYYSLKQQDWENVIKHFETTLDKLEGTDLIEVKVFLSLAYLNKGTDENYQKLKEIILTIPNWIQHELLVQRYVHALYNLGEYEDIFKVYKNLPFQSIFILDVITTIYFNLGWYDIAKENYLSLYQQTANLEYHISYANCLYRLGKTKKCLEILASVEIRVLKSGKVEEYQLLSLAYLNAKEYRKSMEYAYLTFLVGKDKPEVWKFFFIHISQLSQLVKNPDPKWIEEYQKMFVQFEKEFPNEEPIFKKVQVFEGDNISNALIEELKQTSSISSIVFTLINDQKLPLSFLISVLKKGPFETWAYVMGEKDYHLWIVNGTINELLEGARIAATSSNILLDFTTLLTLQQLDLLEILIEKYQVYIHQDQFDAAFEEYTQNKVISDQGIKYLSYENGKIRFTEYSSDQVKESLKKQEDIIEWVNKNCKKVGNKIKNNNLNDSEKNKIPFLNNPLEICKDKSLAMLVDSVLIRDYATTYYEVKCFTSLDLINLLQAEKKIEFEKHTELLGKLIMMGHVLIPIRKELFIHYLKESNYRINSEVQLLIDYLKINFINENYLINLVADILSWIWIEEIPLNNRQIITDQLCTALCFNRKNAVIIPKLISVSKSKFHFLVEHQWKKLKDCVEDWLKVQIIS</sequence>
<keyword evidence="3" id="KW-1185">Reference proteome</keyword>
<organism evidence="2 3">
    <name type="scientific">Oceanobacillus zhaokaii</name>
    <dbReference type="NCBI Taxonomy" id="2052660"/>
    <lineage>
        <taxon>Bacteria</taxon>
        <taxon>Bacillati</taxon>
        <taxon>Bacillota</taxon>
        <taxon>Bacilli</taxon>
        <taxon>Bacillales</taxon>
        <taxon>Bacillaceae</taxon>
        <taxon>Oceanobacillus</taxon>
    </lineage>
</organism>
<gene>
    <name evidence="2" type="ORF">CUC15_04295</name>
</gene>
<dbReference type="AlphaFoldDB" id="A0A345PE01"/>
<dbReference type="SUPFAM" id="SSF48452">
    <property type="entry name" value="TPR-like"/>
    <property type="match status" value="2"/>
</dbReference>
<proteinExistence type="predicted"/>
<dbReference type="OrthoDB" id="9757917at2"/>
<dbReference type="Proteomes" id="UP000253908">
    <property type="component" value="Chromosome"/>
</dbReference>
<dbReference type="InterPro" id="IPR048987">
    <property type="entry name" value="PIN-TPR-GreABC"/>
</dbReference>
<dbReference type="RefSeq" id="WP_114915524.1">
    <property type="nucleotide sequence ID" value="NZ_CP024848.1"/>
</dbReference>
<accession>A0A345PE01</accession>
<evidence type="ECO:0000259" key="1">
    <source>
        <dbReference type="Pfam" id="PF20698"/>
    </source>
</evidence>
<protein>
    <recommendedName>
        <fullName evidence="1">PIN domain-containing protein</fullName>
    </recommendedName>
</protein>
<dbReference type="Gene3D" id="1.25.40.10">
    <property type="entry name" value="Tetratricopeptide repeat domain"/>
    <property type="match status" value="2"/>
</dbReference>
<evidence type="ECO:0000313" key="2">
    <source>
        <dbReference type="EMBL" id="AXI08231.1"/>
    </source>
</evidence>
<dbReference type="Pfam" id="PF20698">
    <property type="entry name" value="PIN-TPR-GreABC"/>
    <property type="match status" value="1"/>
</dbReference>
<dbReference type="KEGG" id="ocn:CUC15_04295"/>
<feature type="domain" description="PIN" evidence="1">
    <location>
        <begin position="891"/>
        <end position="1027"/>
    </location>
</feature>
<evidence type="ECO:0000313" key="3">
    <source>
        <dbReference type="Proteomes" id="UP000253908"/>
    </source>
</evidence>
<reference evidence="3" key="1">
    <citation type="submission" date="2017-11" db="EMBL/GenBank/DDBJ databases">
        <authorList>
            <person name="Zhu W."/>
        </authorList>
    </citation>
    <scope>NUCLEOTIDE SEQUENCE [LARGE SCALE GENOMIC DNA]</scope>
    <source>
        <strain evidence="3">160</strain>
    </source>
</reference>
<dbReference type="EMBL" id="CP024848">
    <property type="protein sequence ID" value="AXI08231.1"/>
    <property type="molecule type" value="Genomic_DNA"/>
</dbReference>
<name>A0A345PE01_9BACI</name>
<dbReference type="InterPro" id="IPR011990">
    <property type="entry name" value="TPR-like_helical_dom_sf"/>
</dbReference>